<dbReference type="Proteomes" id="UP000128597">
    <property type="component" value="Segment"/>
</dbReference>
<dbReference type="GO" id="GO:0039615">
    <property type="term" value="C:T=1 icosahedral viral capsid"/>
    <property type="evidence" value="ECO:0007669"/>
    <property type="project" value="UniProtKB-UniRule"/>
</dbReference>
<evidence type="ECO:0000256" key="1">
    <source>
        <dbReference type="ARBA" id="ARBA00004328"/>
    </source>
</evidence>
<comment type="similarity">
    <text evidence="2 6">Belongs to the anelloviridae capsid protein family.</text>
</comment>
<keyword evidence="5 6" id="KW-0946">Virion</keyword>
<name>V5NF40_9VIRU</name>
<dbReference type="EMBL" id="KF373758">
    <property type="protein sequence ID" value="AHA86833.1"/>
    <property type="molecule type" value="Genomic_DNA"/>
</dbReference>
<keyword evidence="9" id="KW-1185">Reference proteome</keyword>
<evidence type="ECO:0000256" key="6">
    <source>
        <dbReference type="RuleBase" id="RU361230"/>
    </source>
</evidence>
<organism evidence="8 9">
    <name type="scientific">Seal anellovirus 3</name>
    <dbReference type="NCBI Taxonomy" id="1427156"/>
    <lineage>
        <taxon>Viruses</taxon>
        <taxon>Monodnaviria</taxon>
        <taxon>Shotokuvirae</taxon>
        <taxon>Commensaviricota</taxon>
        <taxon>Cardeaviricetes</taxon>
        <taxon>Sanitavirales</taxon>
        <taxon>Anelloviridae</taxon>
        <taxon>Lambdatorquevirus</taxon>
        <taxon>Lambdatorquevirus phoci3</taxon>
    </lineage>
</organism>
<keyword evidence="3 6" id="KW-1140">T=1 icosahedral capsid protein</keyword>
<feature type="compositionally biased region" description="Pro residues" evidence="7">
    <location>
        <begin position="478"/>
        <end position="488"/>
    </location>
</feature>
<protein>
    <recommendedName>
        <fullName evidence="6">Capsid protein</fullName>
    </recommendedName>
</protein>
<evidence type="ECO:0000256" key="4">
    <source>
        <dbReference type="ARBA" id="ARBA00022561"/>
    </source>
</evidence>
<evidence type="ECO:0000313" key="9">
    <source>
        <dbReference type="Proteomes" id="UP000128597"/>
    </source>
</evidence>
<evidence type="ECO:0000256" key="3">
    <source>
        <dbReference type="ARBA" id="ARBA00022431"/>
    </source>
</evidence>
<comment type="function">
    <text evidence="6">Self-assembles to form an icosahedral capsid.</text>
</comment>
<comment type="subcellular location">
    <subcellularLocation>
        <location evidence="1 6">Virion</location>
    </subcellularLocation>
</comment>
<proteinExistence type="inferred from homology"/>
<evidence type="ECO:0000256" key="5">
    <source>
        <dbReference type="ARBA" id="ARBA00022844"/>
    </source>
</evidence>
<sequence length="488" mass="57152">MAYRHRRPFRRYRRRYRRWRGRKVHHRRTWRPFHRFGWRRRWRHPRRGSAVVRITRPKKHKYITVTGWEPLGNCCVTDSAGAEAKPYEDLDKDVATWCTQNNNAVWHGTFGHHYLTWGLLVQRAQYYFCKFSSDYRGYDYLSFCGGYIWLPYLYAPYMFWLDPCIIDPQEKLMNFQLYKKDSSWFHPGIFMNRKGARFIPPSYQTYTHHLYKRLRVPRPPTWEGVYTIPAATQYILTHWAWTTVTTNTAFFDGACNQSGTTNTCEAVPWFMKGHQPAGKFAQKLTKWKTDTADGTKNLDCFGDPRSWWVNRRKYDDKSSTTCNTDNWGPFLPSKGTGTGVTKQYDSISFWFRYRFKFKVSGDSIYTRIPSRTATEVISEAPGPQSKIQARSILKTRPPDLGDILAGDLDEDGILTDESLERIIRSHPGRQPAGVEADPDQLKQRRVRLRHDPGVRKRRLRRLLSGLGLGRRTQSGGEGPPPSPPHPWA</sequence>
<evidence type="ECO:0000256" key="2">
    <source>
        <dbReference type="ARBA" id="ARBA00006131"/>
    </source>
</evidence>
<keyword evidence="4 6" id="KW-0167">Capsid protein</keyword>
<feature type="region of interest" description="Disordered" evidence="7">
    <location>
        <begin position="463"/>
        <end position="488"/>
    </location>
</feature>
<dbReference type="Pfam" id="PF02956">
    <property type="entry name" value="TT_ORF1"/>
    <property type="match status" value="1"/>
</dbReference>
<reference evidence="8 9" key="1">
    <citation type="journal article" date="2013" name="PLoS ONE">
        <title>Novel b19-like parvovirus in the brain of a harbor seal.</title>
        <authorList>
            <person name="Bodewes R."/>
            <person name="Rubio Garcia A."/>
            <person name="Wiersma L.C."/>
            <person name="Getu S."/>
            <person name="Beukers M."/>
            <person name="Schapendonk C.M."/>
            <person name="van Run P.R."/>
            <person name="van de Bildt M.W."/>
            <person name="Poen M.J."/>
            <person name="Osinga N."/>
            <person name="Sanchez Contreras G.J."/>
            <person name="Kuiken T."/>
            <person name="Smits S.L."/>
            <person name="Osterhaus A.D."/>
        </authorList>
    </citation>
    <scope>NUCLEOTIDE SEQUENCE [LARGE SCALE GENOMIC DNA]</scope>
</reference>
<dbReference type="KEGG" id="vg:20358451"/>
<dbReference type="GeneID" id="20358451"/>
<dbReference type="InterPro" id="IPR004219">
    <property type="entry name" value="TTvirus_Unk"/>
</dbReference>
<evidence type="ECO:0000313" key="8">
    <source>
        <dbReference type="EMBL" id="AHA86833.1"/>
    </source>
</evidence>
<feature type="compositionally biased region" description="Low complexity" evidence="7">
    <location>
        <begin position="463"/>
        <end position="474"/>
    </location>
</feature>
<dbReference type="RefSeq" id="YP_009058900.1">
    <property type="nucleotide sequence ID" value="NC_024890.1"/>
</dbReference>
<accession>V5NF40</accession>
<evidence type="ECO:0000256" key="7">
    <source>
        <dbReference type="SAM" id="MobiDB-lite"/>
    </source>
</evidence>
<dbReference type="OrthoDB" id="11413at10239"/>